<name>A0A2X0MHL8_9BASI</name>
<feature type="compositionally biased region" description="Low complexity" evidence="3">
    <location>
        <begin position="779"/>
        <end position="796"/>
    </location>
</feature>
<keyword evidence="6" id="KW-1185">Reference proteome</keyword>
<dbReference type="PANTHER" id="PTHR14430">
    <property type="entry name" value="RABIN3-RELATED"/>
    <property type="match status" value="1"/>
</dbReference>
<proteinExistence type="predicted"/>
<feature type="coiled-coil region" evidence="2">
    <location>
        <begin position="136"/>
        <end position="198"/>
    </location>
</feature>
<dbReference type="STRING" id="796604.A0A2X0MHL8"/>
<feature type="region of interest" description="Disordered" evidence="3">
    <location>
        <begin position="561"/>
        <end position="586"/>
    </location>
</feature>
<dbReference type="Pfam" id="PF06428">
    <property type="entry name" value="Sec2p"/>
    <property type="match status" value="1"/>
</dbReference>
<protein>
    <submittedName>
        <fullName evidence="5">BQ5605_C019g08819 protein</fullName>
    </submittedName>
</protein>
<dbReference type="GO" id="GO:0006887">
    <property type="term" value="P:exocytosis"/>
    <property type="evidence" value="ECO:0007669"/>
    <property type="project" value="TreeGrafter"/>
</dbReference>
<dbReference type="Gene3D" id="6.10.140.910">
    <property type="match status" value="1"/>
</dbReference>
<evidence type="ECO:0000259" key="4">
    <source>
        <dbReference type="Pfam" id="PF06428"/>
    </source>
</evidence>
<feature type="coiled-coil region" evidence="2">
    <location>
        <begin position="285"/>
        <end position="319"/>
    </location>
</feature>
<dbReference type="GO" id="GO:0005085">
    <property type="term" value="F:guanyl-nucleotide exchange factor activity"/>
    <property type="evidence" value="ECO:0007669"/>
    <property type="project" value="InterPro"/>
</dbReference>
<dbReference type="InterPro" id="IPR040351">
    <property type="entry name" value="RAB3IL/RAB3IP/Sec2"/>
</dbReference>
<keyword evidence="1 2" id="KW-0175">Coiled coil</keyword>
<evidence type="ECO:0000256" key="2">
    <source>
        <dbReference type="SAM" id="Coils"/>
    </source>
</evidence>
<feature type="compositionally biased region" description="Acidic residues" evidence="3">
    <location>
        <begin position="742"/>
        <end position="758"/>
    </location>
</feature>
<evidence type="ECO:0000256" key="3">
    <source>
        <dbReference type="SAM" id="MobiDB-lite"/>
    </source>
</evidence>
<evidence type="ECO:0000313" key="5">
    <source>
        <dbReference type="EMBL" id="SGY22571.1"/>
    </source>
</evidence>
<dbReference type="EMBL" id="FQNC01000019">
    <property type="protein sequence ID" value="SGY22571.1"/>
    <property type="molecule type" value="Genomic_DNA"/>
</dbReference>
<feature type="compositionally biased region" description="Basic and acidic residues" evidence="3">
    <location>
        <begin position="709"/>
        <end position="741"/>
    </location>
</feature>
<dbReference type="PANTHER" id="PTHR14430:SF0">
    <property type="entry name" value="SEC2P DOMAIN-CONTAINING PROTEIN"/>
    <property type="match status" value="1"/>
</dbReference>
<feature type="compositionally biased region" description="Basic and acidic residues" evidence="3">
    <location>
        <begin position="21"/>
        <end position="46"/>
    </location>
</feature>
<dbReference type="GO" id="GO:0070319">
    <property type="term" value="C:Golgi to plasma membrane transport vesicle"/>
    <property type="evidence" value="ECO:0007669"/>
    <property type="project" value="TreeGrafter"/>
</dbReference>
<feature type="region of interest" description="Disordered" evidence="3">
    <location>
        <begin position="684"/>
        <end position="863"/>
    </location>
</feature>
<dbReference type="Pfam" id="PF25555">
    <property type="entry name" value="RAB3A-like_C"/>
    <property type="match status" value="1"/>
</dbReference>
<dbReference type="CDD" id="cd21044">
    <property type="entry name" value="Rab11BD_RAB3IP_like"/>
    <property type="match status" value="1"/>
</dbReference>
<reference evidence="5 6" key="1">
    <citation type="submission" date="2016-11" db="EMBL/GenBank/DDBJ databases">
        <authorList>
            <person name="Jaros S."/>
            <person name="Januszkiewicz K."/>
            <person name="Wedrychowicz H."/>
        </authorList>
    </citation>
    <scope>NUCLEOTIDE SEQUENCE [LARGE SCALE GENOMIC DNA]</scope>
</reference>
<evidence type="ECO:0000313" key="6">
    <source>
        <dbReference type="Proteomes" id="UP000249464"/>
    </source>
</evidence>
<feature type="region of interest" description="Disordered" evidence="3">
    <location>
        <begin position="1"/>
        <end position="59"/>
    </location>
</feature>
<dbReference type="InterPro" id="IPR009449">
    <property type="entry name" value="Sec2_N"/>
</dbReference>
<gene>
    <name evidence="5" type="primary">BQ5605_C019g08819</name>
    <name evidence="5" type="ORF">BQ5605_C019G08819</name>
</gene>
<feature type="compositionally biased region" description="Pro residues" evidence="3">
    <location>
        <begin position="841"/>
        <end position="857"/>
    </location>
</feature>
<dbReference type="Proteomes" id="UP000249464">
    <property type="component" value="Unassembled WGS sequence"/>
</dbReference>
<dbReference type="SUPFAM" id="SSF144284">
    <property type="entry name" value="Sec2 N-terminal region"/>
    <property type="match status" value="1"/>
</dbReference>
<dbReference type="GO" id="GO:0051286">
    <property type="term" value="C:cell tip"/>
    <property type="evidence" value="ECO:0007669"/>
    <property type="project" value="TreeGrafter"/>
</dbReference>
<accession>A0A2X0MHL8</accession>
<feature type="compositionally biased region" description="Basic and acidic residues" evidence="3">
    <location>
        <begin position="759"/>
        <end position="778"/>
    </location>
</feature>
<organism evidence="5 6">
    <name type="scientific">Microbotryum silenes-dioicae</name>
    <dbReference type="NCBI Taxonomy" id="796604"/>
    <lineage>
        <taxon>Eukaryota</taxon>
        <taxon>Fungi</taxon>
        <taxon>Dikarya</taxon>
        <taxon>Basidiomycota</taxon>
        <taxon>Pucciniomycotina</taxon>
        <taxon>Microbotryomycetes</taxon>
        <taxon>Microbotryales</taxon>
        <taxon>Microbotryaceae</taxon>
        <taxon>Microbotryum</taxon>
    </lineage>
</organism>
<evidence type="ECO:0000256" key="1">
    <source>
        <dbReference type="ARBA" id="ARBA00023054"/>
    </source>
</evidence>
<dbReference type="AlphaFoldDB" id="A0A2X0MHL8"/>
<feature type="domain" description="GDP/GTP exchange factor Sec2 N-terminal" evidence="4">
    <location>
        <begin position="166"/>
        <end position="294"/>
    </location>
</feature>
<sequence>MVADEHPNADVLATNQPEQEQEQHGRGRGEAVEGATDADHHDDKPVTHAGDTASPPPIAKLKERHNINTSIASSPKGIGGGISDENATFAALAAASSSSLPISPSSDNLLDNIGNGRSSPTVQDHIDDSSPSFMLVASLRAQITDLKSQVTSLNSKLVTSYIRHGDLEDELHDFKARDAVTQQRLQELEQNNKRWEREIEGGGWVERDHVQGEMQRLMTQVLAETASRETAVQAHSALETEIESLTSTLFDEANKMVVHERIARAKAEEKMVSFDEQTQAMQGVIDGVQTNLRETVTRLEEKELEVKMLRKKLADAGISVDEAEGSSSTTDAVDGSELAVTVSDGVSVTPVVGSGTPTALTSARTPKLDVLAPRLLNSVQPYHEFLAFVTYLRQLRVSVLSKPLDSPSYSHSLATRSFSTGASTHTPTNSTGSLPSAHPSQLLAPHLPLSTHLSQPFLKRCIEEDSDPSLRLDLAPGLGFLSRRNVAQAIYDGQLVIEPLSFGATLPSANCALCGIALERWSAGASVTKPTILPSNAASVGASVNSTMRKVWGSGSWITGGGSSTSSAGTATPPHQPEPVSTSTIKDFTLPQPTTLDGRRLHVHVFRVNDSSTSKYALCPLYCLGRLRAVCEFWTYVRALERGLLVEEGFKFVRGRGSSILDASTSSANLPEKVNIAVEEEQRKVEETEKAKMNGLGLAEVETGPADKVVNDEDKTCKDAEPTKETEAAKASERAEEHGATEEEDKDDEFVDTNESEPADAKTDGENKEATLEEKNIEDASASKSKAPDSTKSTSPALTKPALPKRSAARSPVLTPASPHSDQPTSPVPRDSPQAFDSQSLPPPPPPRRPAGPPPRHPSTAPKLITTVEDVLASAPGWEDVCWSEVVRLKESVFWTRMAAFGRKGEALEPRKAEVGSIEF</sequence>